<feature type="region of interest" description="Disordered" evidence="2">
    <location>
        <begin position="1"/>
        <end position="31"/>
    </location>
</feature>
<dbReference type="InterPro" id="IPR013320">
    <property type="entry name" value="ConA-like_dom_sf"/>
</dbReference>
<evidence type="ECO:0000313" key="5">
    <source>
        <dbReference type="Proteomes" id="UP000646827"/>
    </source>
</evidence>
<keyword evidence="3" id="KW-0472">Membrane</keyword>
<dbReference type="Gene3D" id="3.90.550.20">
    <property type="match status" value="1"/>
</dbReference>
<dbReference type="InterPro" id="IPR029044">
    <property type="entry name" value="Nucleotide-diphossugar_trans"/>
</dbReference>
<dbReference type="EMBL" id="JAEPRB010000078">
    <property type="protein sequence ID" value="KAG2222646.1"/>
    <property type="molecule type" value="Genomic_DNA"/>
</dbReference>
<dbReference type="SUPFAM" id="SSF53448">
    <property type="entry name" value="Nucleotide-diphospho-sugar transferases"/>
    <property type="match status" value="1"/>
</dbReference>
<dbReference type="InterPro" id="IPR007577">
    <property type="entry name" value="GlycoTrfase_DXD_sugar-bd_CS"/>
</dbReference>
<name>A0A8H7S6U4_9FUNG</name>
<gene>
    <name evidence="4" type="ORF">INT45_008310</name>
</gene>
<comment type="similarity">
    <text evidence="1">Belongs to the glycosyltransferase 32 family.</text>
</comment>
<feature type="compositionally biased region" description="Low complexity" evidence="2">
    <location>
        <begin position="1"/>
        <end position="16"/>
    </location>
</feature>
<comment type="caution">
    <text evidence="4">The sequence shown here is derived from an EMBL/GenBank/DDBJ whole genome shotgun (WGS) entry which is preliminary data.</text>
</comment>
<protein>
    <recommendedName>
        <fullName evidence="6">Glycosyltransferase family 32 protein</fullName>
    </recommendedName>
</protein>
<dbReference type="Pfam" id="PF04488">
    <property type="entry name" value="Gly_transf_sug"/>
    <property type="match status" value="1"/>
</dbReference>
<dbReference type="PANTHER" id="PTHR46830">
    <property type="entry name" value="TRANSFERASE, PUTATIVE-RELATED"/>
    <property type="match status" value="1"/>
</dbReference>
<evidence type="ECO:0000256" key="3">
    <source>
        <dbReference type="SAM" id="Phobius"/>
    </source>
</evidence>
<feature type="transmembrane region" description="Helical" evidence="3">
    <location>
        <begin position="42"/>
        <end position="61"/>
    </location>
</feature>
<evidence type="ECO:0000256" key="2">
    <source>
        <dbReference type="SAM" id="MobiDB-lite"/>
    </source>
</evidence>
<proteinExistence type="inferred from homology"/>
<accession>A0A8H7S6U4</accession>
<dbReference type="AlphaFoldDB" id="A0A8H7S6U4"/>
<reference evidence="4 5" key="1">
    <citation type="submission" date="2020-12" db="EMBL/GenBank/DDBJ databases">
        <title>Metabolic potential, ecology and presence of endohyphal bacteria is reflected in genomic diversity of Mucoromycotina.</title>
        <authorList>
            <person name="Muszewska A."/>
            <person name="Okrasinska A."/>
            <person name="Steczkiewicz K."/>
            <person name="Drgas O."/>
            <person name="Orlowska M."/>
            <person name="Perlinska-Lenart U."/>
            <person name="Aleksandrzak-Piekarczyk T."/>
            <person name="Szatraj K."/>
            <person name="Zielenkiewicz U."/>
            <person name="Pilsyk S."/>
            <person name="Malc E."/>
            <person name="Mieczkowski P."/>
            <person name="Kruszewska J.S."/>
            <person name="Biernat P."/>
            <person name="Pawlowska J."/>
        </authorList>
    </citation>
    <scope>NUCLEOTIDE SEQUENCE [LARGE SCALE GENOMIC DNA]</scope>
    <source>
        <strain evidence="4 5">CBS 142.35</strain>
    </source>
</reference>
<sequence length="667" mass="76869">MSSSSSPFTPRRPSSRLPFHHPYTKSNGSSSHSLKRYLTKRYILRFLLGFFCFYFFYQQWFTLGSNASLKKPLDTTFPELAIAKNIKPTPTTAERIPKIIHFIHGLRGPEPTLDLAHYIAIKAAHDVIQPEKIYLHYHYEPTGDLFEKAKPMLTMRKVPLLDQIFGQPLSHFAHRADVVRLEALRDFGGIYFDLDLFALKPIDHLLDQEFVMGEEGKDSSVGLCNAMMMSRPNSRFLQRYYASYATFDMSQWNYHSVILPGKLAPHFPDEVTILGYKAFFWPLWDTVGLRTAYLEKSYDYQENLGTHIWESPAKKHLMQDVTEETILNVDTSLYCKIRPFLLDGKMDPRPGACRILEHTERSDKLVGHWPLEKNELIPKTNPMRADDVSGNQISGLIRNGHYDNHGVRLTGEDSYIFLGVPTNTSFHSLTVSWWMKLDNNYDKENGTAVVVQTDRAKIYVRTEAISKLVPSSMTEPISLDLTTVILEDDWSWRDQPDMMVHANPFPINHDNNYHQFVLVLDTDPKTPLQPWLEERHQNSQKGNDQQQNNKKKIKMDPSELEEGQELKDSIHPELALYMDGHVIASSSNWKIPKAYGSFVHGVWFGSSEPEHSNYQDPWDTTTSLKASFRDIQIWERPLSFQEIQQLAPISFANAPQQQEEMKQKEGG</sequence>
<dbReference type="Proteomes" id="UP000646827">
    <property type="component" value="Unassembled WGS sequence"/>
</dbReference>
<feature type="compositionally biased region" description="Low complexity" evidence="2">
    <location>
        <begin position="539"/>
        <end position="548"/>
    </location>
</feature>
<evidence type="ECO:0000256" key="1">
    <source>
        <dbReference type="ARBA" id="ARBA00009003"/>
    </source>
</evidence>
<evidence type="ECO:0008006" key="6">
    <source>
        <dbReference type="Google" id="ProtNLM"/>
    </source>
</evidence>
<keyword evidence="3" id="KW-1133">Transmembrane helix</keyword>
<keyword evidence="3" id="KW-0812">Transmembrane</keyword>
<feature type="region of interest" description="Disordered" evidence="2">
    <location>
        <begin position="536"/>
        <end position="565"/>
    </location>
</feature>
<dbReference type="PANTHER" id="PTHR46830:SF2">
    <property type="entry name" value="ALPHA-1,4-N-ACETYLGLUCOSAMINYLTRANSFERASE"/>
    <property type="match status" value="1"/>
</dbReference>
<organism evidence="4 5">
    <name type="scientific">Circinella minor</name>
    <dbReference type="NCBI Taxonomy" id="1195481"/>
    <lineage>
        <taxon>Eukaryota</taxon>
        <taxon>Fungi</taxon>
        <taxon>Fungi incertae sedis</taxon>
        <taxon>Mucoromycota</taxon>
        <taxon>Mucoromycotina</taxon>
        <taxon>Mucoromycetes</taxon>
        <taxon>Mucorales</taxon>
        <taxon>Lichtheimiaceae</taxon>
        <taxon>Circinella</taxon>
    </lineage>
</organism>
<evidence type="ECO:0000313" key="4">
    <source>
        <dbReference type="EMBL" id="KAG2222646.1"/>
    </source>
</evidence>
<dbReference type="SUPFAM" id="SSF49899">
    <property type="entry name" value="Concanavalin A-like lectins/glucanases"/>
    <property type="match status" value="2"/>
</dbReference>
<dbReference type="Gene3D" id="2.60.120.200">
    <property type="match status" value="1"/>
</dbReference>
<keyword evidence="5" id="KW-1185">Reference proteome</keyword>
<dbReference type="OrthoDB" id="409543at2759"/>